<dbReference type="InterPro" id="IPR034746">
    <property type="entry name" value="POTRA"/>
</dbReference>
<reference evidence="12" key="1">
    <citation type="submission" date="2016-10" db="EMBL/GenBank/DDBJ databases">
        <authorList>
            <person name="Varghese N."/>
            <person name="Submissions S."/>
        </authorList>
    </citation>
    <scope>NUCLEOTIDE SEQUENCE [LARGE SCALE GENOMIC DNA]</scope>
    <source>
        <strain evidence="12">DSM 21424</strain>
    </source>
</reference>
<proteinExistence type="inferred from homology"/>
<dbReference type="EMBL" id="FNAT01000002">
    <property type="protein sequence ID" value="SDE51570.1"/>
    <property type="molecule type" value="Genomic_DNA"/>
</dbReference>
<name>A0A1G7DKI8_9RHOB</name>
<organism evidence="11 12">
    <name type="scientific">Limimaricola pyoseonensis</name>
    <dbReference type="NCBI Taxonomy" id="521013"/>
    <lineage>
        <taxon>Bacteria</taxon>
        <taxon>Pseudomonadati</taxon>
        <taxon>Pseudomonadota</taxon>
        <taxon>Alphaproteobacteria</taxon>
        <taxon>Rhodobacterales</taxon>
        <taxon>Paracoccaceae</taxon>
        <taxon>Limimaricola</taxon>
    </lineage>
</organism>
<dbReference type="AlphaFoldDB" id="A0A1G7DKI8"/>
<keyword evidence="7 9" id="KW-0472">Membrane</keyword>
<dbReference type="GO" id="GO:0032153">
    <property type="term" value="C:cell division site"/>
    <property type="evidence" value="ECO:0007669"/>
    <property type="project" value="UniProtKB-UniRule"/>
</dbReference>
<dbReference type="GO" id="GO:0005886">
    <property type="term" value="C:plasma membrane"/>
    <property type="evidence" value="ECO:0007669"/>
    <property type="project" value="UniProtKB-SubCell"/>
</dbReference>
<evidence type="ECO:0000313" key="11">
    <source>
        <dbReference type="EMBL" id="SDE51570.1"/>
    </source>
</evidence>
<dbReference type="PANTHER" id="PTHR35851">
    <property type="entry name" value="CELL DIVISION PROTEIN FTSQ"/>
    <property type="match status" value="1"/>
</dbReference>
<dbReference type="Gene3D" id="3.40.50.11690">
    <property type="entry name" value="Cell division protein FtsQ/DivIB"/>
    <property type="match status" value="1"/>
</dbReference>
<dbReference type="Pfam" id="PF03799">
    <property type="entry name" value="FtsQ_DivIB_C"/>
    <property type="match status" value="1"/>
</dbReference>
<dbReference type="RefSeq" id="WP_090111416.1">
    <property type="nucleotide sequence ID" value="NZ_FNAT01000002.1"/>
</dbReference>
<dbReference type="PROSITE" id="PS51779">
    <property type="entry name" value="POTRA"/>
    <property type="match status" value="1"/>
</dbReference>
<evidence type="ECO:0000256" key="2">
    <source>
        <dbReference type="ARBA" id="ARBA00022475"/>
    </source>
</evidence>
<dbReference type="InterPro" id="IPR026579">
    <property type="entry name" value="FtsQ"/>
</dbReference>
<evidence type="ECO:0000256" key="8">
    <source>
        <dbReference type="ARBA" id="ARBA00023306"/>
    </source>
</evidence>
<evidence type="ECO:0000256" key="1">
    <source>
        <dbReference type="ARBA" id="ARBA00004370"/>
    </source>
</evidence>
<keyword evidence="3 9" id="KW-0997">Cell inner membrane</keyword>
<comment type="function">
    <text evidence="9">Essential cell division protein.</text>
</comment>
<keyword evidence="4 9" id="KW-0132">Cell division</keyword>
<dbReference type="GO" id="GO:0043093">
    <property type="term" value="P:FtsZ-dependent cytokinesis"/>
    <property type="evidence" value="ECO:0007669"/>
    <property type="project" value="UniProtKB-UniRule"/>
</dbReference>
<protein>
    <recommendedName>
        <fullName evidence="9">Cell division protein FtsQ</fullName>
    </recommendedName>
</protein>
<feature type="transmembrane region" description="Helical" evidence="9">
    <location>
        <begin position="40"/>
        <end position="60"/>
    </location>
</feature>
<dbReference type="HAMAP" id="MF_00911">
    <property type="entry name" value="FtsQ_subfam"/>
    <property type="match status" value="1"/>
</dbReference>
<evidence type="ECO:0000256" key="7">
    <source>
        <dbReference type="ARBA" id="ARBA00023136"/>
    </source>
</evidence>
<sequence>MRSLTGLFRREPQYGMRRDPAPTRWGYRYQRLMLTPLFRIGVRFGLPVLLVAGGLGLWFVQEDNRKAFAAQYERLRGMIEQRPEFMVGAVEIEGADPALAAAIQRFLPERMPISSFDLDLVEIRARIRELTAVADATVRVRPGGVLDIAVTQRVPVAVWRHVDGLRLVDAEGVMTGMIPQRSARAELPLIAGDGAREKIGEALALFAAAEPVSDRLRGLVRMGERRWDLVLDRGQRILLPAENPVAALERVMALDAAQDMLARDIVAVDVRNEDRPTIRLTEQALMRLRRVSENNN</sequence>
<comment type="subcellular location">
    <subcellularLocation>
        <location evidence="9">Cell inner membrane</location>
        <topology evidence="9">Single-pass type II membrane protein</topology>
    </subcellularLocation>
    <subcellularLocation>
        <location evidence="1">Membrane</location>
    </subcellularLocation>
    <text evidence="9">Localizes to the division septum.</text>
</comment>
<keyword evidence="5 9" id="KW-0812">Transmembrane</keyword>
<evidence type="ECO:0000256" key="5">
    <source>
        <dbReference type="ARBA" id="ARBA00022692"/>
    </source>
</evidence>
<keyword evidence="8 9" id="KW-0131">Cell cycle</keyword>
<feature type="domain" description="POTRA" evidence="10">
    <location>
        <begin position="85"/>
        <end position="153"/>
    </location>
</feature>
<evidence type="ECO:0000256" key="9">
    <source>
        <dbReference type="HAMAP-Rule" id="MF_00911"/>
    </source>
</evidence>
<dbReference type="InterPro" id="IPR045335">
    <property type="entry name" value="FtsQ_C_sf"/>
</dbReference>
<evidence type="ECO:0000256" key="4">
    <source>
        <dbReference type="ARBA" id="ARBA00022618"/>
    </source>
</evidence>
<dbReference type="OrthoDB" id="9783091at2"/>
<evidence type="ECO:0000256" key="6">
    <source>
        <dbReference type="ARBA" id="ARBA00022989"/>
    </source>
</evidence>
<dbReference type="PANTHER" id="PTHR35851:SF1">
    <property type="entry name" value="CELL DIVISION PROTEIN FTSQ"/>
    <property type="match status" value="1"/>
</dbReference>
<keyword evidence="12" id="KW-1185">Reference proteome</keyword>
<dbReference type="STRING" id="521013.SAMN04488567_1965"/>
<dbReference type="Proteomes" id="UP000198922">
    <property type="component" value="Unassembled WGS sequence"/>
</dbReference>
<dbReference type="GO" id="GO:0090529">
    <property type="term" value="P:cell septum assembly"/>
    <property type="evidence" value="ECO:0007669"/>
    <property type="project" value="InterPro"/>
</dbReference>
<keyword evidence="2 9" id="KW-1003">Cell membrane</keyword>
<evidence type="ECO:0000259" key="10">
    <source>
        <dbReference type="PROSITE" id="PS51779"/>
    </source>
</evidence>
<evidence type="ECO:0000256" key="3">
    <source>
        <dbReference type="ARBA" id="ARBA00022519"/>
    </source>
</evidence>
<evidence type="ECO:0000313" key="12">
    <source>
        <dbReference type="Proteomes" id="UP000198922"/>
    </source>
</evidence>
<dbReference type="InterPro" id="IPR005548">
    <property type="entry name" value="Cell_div_FtsQ/DivIB_C"/>
</dbReference>
<keyword evidence="6 9" id="KW-1133">Transmembrane helix</keyword>
<accession>A0A1G7DKI8</accession>
<comment type="similarity">
    <text evidence="9">Belongs to the FtsQ/DivIB family. FtsQ subfamily.</text>
</comment>
<gene>
    <name evidence="9" type="primary">ftsQ</name>
    <name evidence="11" type="ORF">SAMN04488567_1965</name>
</gene>